<sequence length="89" mass="10588">DVYKREATTQDVRQYHDQEYSLISEIKARLKALNKIHEKAVKSIQHTQEQQAEYYNQKHLQRKFAIENQVLLSAKNIKIIRSCKKLSEC</sequence>
<comment type="caution">
    <text evidence="1">The sequence shown here is derived from an EMBL/GenBank/DDBJ whole genome shotgun (WGS) entry which is preliminary data.</text>
</comment>
<organism evidence="1 2">
    <name type="scientific">Blastomyces silverae</name>
    <dbReference type="NCBI Taxonomy" id="2060906"/>
    <lineage>
        <taxon>Eukaryota</taxon>
        <taxon>Fungi</taxon>
        <taxon>Dikarya</taxon>
        <taxon>Ascomycota</taxon>
        <taxon>Pezizomycotina</taxon>
        <taxon>Eurotiomycetes</taxon>
        <taxon>Eurotiomycetidae</taxon>
        <taxon>Onygenales</taxon>
        <taxon>Ajellomycetaceae</taxon>
        <taxon>Blastomyces</taxon>
    </lineage>
</organism>
<dbReference type="STRING" id="2060906.A0A0H1BMD4"/>
<dbReference type="OrthoDB" id="4177918at2759"/>
<reference evidence="2" key="1">
    <citation type="journal article" date="2015" name="PLoS Genet.">
        <title>The dynamic genome and transcriptome of the human fungal pathogen Blastomyces and close relative Emmonsia.</title>
        <authorList>
            <person name="Munoz J.F."/>
            <person name="Gauthier G.M."/>
            <person name="Desjardins C.A."/>
            <person name="Gallo J.E."/>
            <person name="Holder J."/>
            <person name="Sullivan T.D."/>
            <person name="Marty A.J."/>
            <person name="Carmen J.C."/>
            <person name="Chen Z."/>
            <person name="Ding L."/>
            <person name="Gujja S."/>
            <person name="Magrini V."/>
            <person name="Misas E."/>
            <person name="Mitreva M."/>
            <person name="Priest M."/>
            <person name="Saif S."/>
            <person name="Whiston E.A."/>
            <person name="Young S."/>
            <person name="Zeng Q."/>
            <person name="Goldman W.E."/>
            <person name="Mardis E.R."/>
            <person name="Taylor J.W."/>
            <person name="McEwen J.G."/>
            <person name="Clay O.K."/>
            <person name="Klein B.S."/>
            <person name="Cuomo C.A."/>
        </authorList>
    </citation>
    <scope>NUCLEOTIDE SEQUENCE [LARGE SCALE GENOMIC DNA]</scope>
    <source>
        <strain evidence="2">UAMH 139</strain>
    </source>
</reference>
<accession>A0A0H1BMD4</accession>
<keyword evidence="2" id="KW-1185">Reference proteome</keyword>
<evidence type="ECO:0000313" key="2">
    <source>
        <dbReference type="Proteomes" id="UP000053573"/>
    </source>
</evidence>
<evidence type="ECO:0000313" key="1">
    <source>
        <dbReference type="EMBL" id="KLJ12222.1"/>
    </source>
</evidence>
<dbReference type="EMBL" id="LDEV01001079">
    <property type="protein sequence ID" value="KLJ12222.1"/>
    <property type="molecule type" value="Genomic_DNA"/>
</dbReference>
<proteinExistence type="predicted"/>
<gene>
    <name evidence="1" type="ORF">EMPG_09547</name>
</gene>
<protein>
    <submittedName>
        <fullName evidence="1">Uncharacterized protein</fullName>
    </submittedName>
</protein>
<name>A0A0H1BMD4_9EURO</name>
<feature type="non-terminal residue" evidence="1">
    <location>
        <position position="1"/>
    </location>
</feature>
<dbReference type="AlphaFoldDB" id="A0A0H1BMD4"/>
<dbReference type="Proteomes" id="UP000053573">
    <property type="component" value="Unassembled WGS sequence"/>
</dbReference>